<dbReference type="RefSeq" id="WP_015834346.1">
    <property type="nucleotide sequence ID" value="NC_012962.1"/>
</dbReference>
<organism evidence="1 2">
    <name type="scientific">Photorhabdus asymbiotica</name>
    <dbReference type="NCBI Taxonomy" id="291112"/>
    <lineage>
        <taxon>Bacteria</taxon>
        <taxon>Pseudomonadati</taxon>
        <taxon>Pseudomonadota</taxon>
        <taxon>Gammaproteobacteria</taxon>
        <taxon>Enterobacterales</taxon>
        <taxon>Morganellaceae</taxon>
        <taxon>Photorhabdus</taxon>
    </lineage>
</organism>
<evidence type="ECO:0000313" key="1">
    <source>
        <dbReference type="EMBL" id="RKS65813.1"/>
    </source>
</evidence>
<gene>
    <name evidence="1" type="ORF">BDD30_0082</name>
</gene>
<comment type="caution">
    <text evidence="1">The sequence shown here is derived from an EMBL/GenBank/DDBJ whole genome shotgun (WGS) entry which is preliminary data.</text>
</comment>
<sequence>MPMPVNLSQHNAVAGNCQNQSDKKNVSQLTSKVVRVKNAAKPLQISGARPLKRVSEDQRNEHITKPLIGQIIAGAKTREYCQSKRDDICGKEKPGTSLNEAYSPDLSSCIISTNVTTDQYLIRFRASLSRVHRSPTCSTVLT</sequence>
<proteinExistence type="predicted"/>
<dbReference type="EMBL" id="RBLJ01000001">
    <property type="protein sequence ID" value="RKS65813.1"/>
    <property type="molecule type" value="Genomic_DNA"/>
</dbReference>
<protein>
    <submittedName>
        <fullName evidence="1">Uncharacterized protein</fullName>
    </submittedName>
</protein>
<reference evidence="1 2" key="1">
    <citation type="submission" date="2018-10" db="EMBL/GenBank/DDBJ databases">
        <title>Genomic Encyclopedia of Archaeal and Bacterial Type Strains, Phase II (KMG-II): from individual species to whole genera.</title>
        <authorList>
            <person name="Goeker M."/>
        </authorList>
    </citation>
    <scope>NUCLEOTIDE SEQUENCE [LARGE SCALE GENOMIC DNA]</scope>
    <source>
        <strain evidence="1 2">DSM 15149</strain>
    </source>
</reference>
<name>A0ABX9SQR1_9GAMM</name>
<dbReference type="Proteomes" id="UP000280955">
    <property type="component" value="Unassembled WGS sequence"/>
</dbReference>
<accession>A0ABX9SQR1</accession>
<keyword evidence="2" id="KW-1185">Reference proteome</keyword>
<evidence type="ECO:0000313" key="2">
    <source>
        <dbReference type="Proteomes" id="UP000280955"/>
    </source>
</evidence>